<evidence type="ECO:0000256" key="1">
    <source>
        <dbReference type="SAM" id="MobiDB-lite"/>
    </source>
</evidence>
<protein>
    <submittedName>
        <fullName evidence="2">Uncharacterized protein</fullName>
    </submittedName>
</protein>
<sequence>MEGVMHGFRSLVTEPKISSDKSYSPANNHNFSSDQAEVLVCRTDRPRRGEHQSGDAGNKGGAVFDITGEDEMKSLKKGLQWI</sequence>
<feature type="region of interest" description="Disordered" evidence="1">
    <location>
        <begin position="46"/>
        <end position="65"/>
    </location>
</feature>
<dbReference type="Proteomes" id="UP001420932">
    <property type="component" value="Unassembled WGS sequence"/>
</dbReference>
<keyword evidence="3" id="KW-1185">Reference proteome</keyword>
<evidence type="ECO:0000313" key="3">
    <source>
        <dbReference type="Proteomes" id="UP001420932"/>
    </source>
</evidence>
<comment type="caution">
    <text evidence="2">The sequence shown here is derived from an EMBL/GenBank/DDBJ whole genome shotgun (WGS) entry which is preliminary data.</text>
</comment>
<dbReference type="AlphaFoldDB" id="A0AAP0I3C9"/>
<feature type="region of interest" description="Disordered" evidence="1">
    <location>
        <begin position="18"/>
        <end position="37"/>
    </location>
</feature>
<gene>
    <name evidence="2" type="ORF">Syun_023246</name>
</gene>
<accession>A0AAP0I3C9</accession>
<dbReference type="EMBL" id="JBBNAF010000010">
    <property type="protein sequence ID" value="KAK9107235.1"/>
    <property type="molecule type" value="Genomic_DNA"/>
</dbReference>
<name>A0AAP0I3C9_9MAGN</name>
<proteinExistence type="predicted"/>
<organism evidence="2 3">
    <name type="scientific">Stephania yunnanensis</name>
    <dbReference type="NCBI Taxonomy" id="152371"/>
    <lineage>
        <taxon>Eukaryota</taxon>
        <taxon>Viridiplantae</taxon>
        <taxon>Streptophyta</taxon>
        <taxon>Embryophyta</taxon>
        <taxon>Tracheophyta</taxon>
        <taxon>Spermatophyta</taxon>
        <taxon>Magnoliopsida</taxon>
        <taxon>Ranunculales</taxon>
        <taxon>Menispermaceae</taxon>
        <taxon>Menispermoideae</taxon>
        <taxon>Cissampelideae</taxon>
        <taxon>Stephania</taxon>
    </lineage>
</organism>
<evidence type="ECO:0000313" key="2">
    <source>
        <dbReference type="EMBL" id="KAK9107235.1"/>
    </source>
</evidence>
<feature type="compositionally biased region" description="Polar residues" evidence="1">
    <location>
        <begin position="20"/>
        <end position="35"/>
    </location>
</feature>
<reference evidence="2 3" key="1">
    <citation type="submission" date="2024-01" db="EMBL/GenBank/DDBJ databases">
        <title>Genome assemblies of Stephania.</title>
        <authorList>
            <person name="Yang L."/>
        </authorList>
    </citation>
    <scope>NUCLEOTIDE SEQUENCE [LARGE SCALE GENOMIC DNA]</scope>
    <source>
        <strain evidence="2">YNDBR</strain>
        <tissue evidence="2">Leaf</tissue>
    </source>
</reference>